<feature type="chain" id="PRO_5046583333" evidence="1">
    <location>
        <begin position="25"/>
        <end position="118"/>
    </location>
</feature>
<gene>
    <name evidence="2" type="ORF">H8R26_07360</name>
</gene>
<evidence type="ECO:0000313" key="2">
    <source>
        <dbReference type="EMBL" id="MBC5863238.1"/>
    </source>
</evidence>
<name>A0ABR7JFH4_9FLAO</name>
<dbReference type="Proteomes" id="UP000621670">
    <property type="component" value="Unassembled WGS sequence"/>
</dbReference>
<organism evidence="2 3">
    <name type="scientific">Flavobacterium turcicum</name>
    <dbReference type="NCBI Taxonomy" id="2764718"/>
    <lineage>
        <taxon>Bacteria</taxon>
        <taxon>Pseudomonadati</taxon>
        <taxon>Bacteroidota</taxon>
        <taxon>Flavobacteriia</taxon>
        <taxon>Flavobacteriales</taxon>
        <taxon>Flavobacteriaceae</taxon>
        <taxon>Flavobacterium</taxon>
    </lineage>
</organism>
<protein>
    <submittedName>
        <fullName evidence="2">Uncharacterized protein</fullName>
    </submittedName>
</protein>
<proteinExistence type="predicted"/>
<keyword evidence="1" id="KW-0732">Signal</keyword>
<sequence>MKNYIKYLAMFILILGSMTSECFANSEISSSSYYQGLNLKKSSEAENLKGTKFLFDTIHDVKSSFKISLDINPKYLNPADATYVTKFKLQSELFQILKPVRYQKLYLKALFDFTNYTL</sequence>
<accession>A0ABR7JFH4</accession>
<keyword evidence="3" id="KW-1185">Reference proteome</keyword>
<evidence type="ECO:0000256" key="1">
    <source>
        <dbReference type="SAM" id="SignalP"/>
    </source>
</evidence>
<dbReference type="EMBL" id="JACRUM010000003">
    <property type="protein sequence ID" value="MBC5863238.1"/>
    <property type="molecule type" value="Genomic_DNA"/>
</dbReference>
<evidence type="ECO:0000313" key="3">
    <source>
        <dbReference type="Proteomes" id="UP000621670"/>
    </source>
</evidence>
<dbReference type="RefSeq" id="WP_166135020.1">
    <property type="nucleotide sequence ID" value="NZ_JAAOBY010000003.1"/>
</dbReference>
<comment type="caution">
    <text evidence="2">The sequence shown here is derived from an EMBL/GenBank/DDBJ whole genome shotgun (WGS) entry which is preliminary data.</text>
</comment>
<reference evidence="2 3" key="1">
    <citation type="submission" date="2020-08" db="EMBL/GenBank/DDBJ databases">
        <title>Description of novel Flavobacterium F-400 isolate.</title>
        <authorList>
            <person name="Saticioglu I."/>
            <person name="Duman M."/>
            <person name="Altun S."/>
        </authorList>
    </citation>
    <scope>NUCLEOTIDE SEQUENCE [LARGE SCALE GENOMIC DNA]</scope>
    <source>
        <strain evidence="2 3">F-400</strain>
    </source>
</reference>
<feature type="signal peptide" evidence="1">
    <location>
        <begin position="1"/>
        <end position="24"/>
    </location>
</feature>